<protein>
    <submittedName>
        <fullName evidence="2">Winged helix-turn-helix transcriptional regulator</fullName>
    </submittedName>
</protein>
<sequence>MNYIFHEKESYIFDALLFPGMLYYKEKDILEADDNFIEFMPESSQLVMKEMHDLILPYADRVKTFYFEGMEDHDFIELLMVRSPFMGKESPMEYLRSLLDKSEKELLYDTLYALDYFDQDSSLQDREASMEKAHELAENKEGIMPWLSGLSIGSDAKWQLYSFTQNPSSTLSSYVSLMEEILPIFEQFYGKYQEKITAYGRDFVDRLMKPEGDTLSEISNGIITEKVLTRDPMDVLITMVNSFSIMLNTASRNPFLAWGADIERIFMAIREKEANQIQERVTLFKNLGDRTRYDVLMNIARGITSTKIIAKNLNVSSATISYHLNNLVTAKLIYLSQQEGKYTYKVNHAFIEKCIGDLKEDLGRE</sequence>
<dbReference type="AlphaFoldDB" id="A0A939KIR3"/>
<dbReference type="GO" id="GO:0003700">
    <property type="term" value="F:DNA-binding transcription factor activity"/>
    <property type="evidence" value="ECO:0007669"/>
    <property type="project" value="InterPro"/>
</dbReference>
<comment type="caution">
    <text evidence="2">The sequence shown here is derived from an EMBL/GenBank/DDBJ whole genome shotgun (WGS) entry which is preliminary data.</text>
</comment>
<reference evidence="2" key="1">
    <citation type="submission" date="2021-03" db="EMBL/GenBank/DDBJ databases">
        <title>Proteiniclasticum marinus sp. nov., isolated from tidal flat sediment.</title>
        <authorList>
            <person name="Namirimu T."/>
            <person name="Yang J.-A."/>
            <person name="Yang S.-H."/>
            <person name="Kim Y.-J."/>
            <person name="Kwon K.K."/>
        </authorList>
    </citation>
    <scope>NUCLEOTIDE SEQUENCE</scope>
    <source>
        <strain evidence="2">SCR006</strain>
    </source>
</reference>
<dbReference type="PROSITE" id="PS50987">
    <property type="entry name" value="HTH_ARSR_2"/>
    <property type="match status" value="1"/>
</dbReference>
<evidence type="ECO:0000259" key="1">
    <source>
        <dbReference type="PROSITE" id="PS50987"/>
    </source>
</evidence>
<accession>A0A939KIR3</accession>
<proteinExistence type="predicted"/>
<dbReference type="Proteomes" id="UP000664218">
    <property type="component" value="Unassembled WGS sequence"/>
</dbReference>
<dbReference type="RefSeq" id="WP_207598769.1">
    <property type="nucleotide sequence ID" value="NZ_JAFNJU010000002.1"/>
</dbReference>
<dbReference type="Gene3D" id="1.10.10.10">
    <property type="entry name" value="Winged helix-like DNA-binding domain superfamily/Winged helix DNA-binding domain"/>
    <property type="match status" value="1"/>
</dbReference>
<evidence type="ECO:0000313" key="2">
    <source>
        <dbReference type="EMBL" id="MBO1264256.1"/>
    </source>
</evidence>
<gene>
    <name evidence="2" type="ORF">J3A84_04250</name>
</gene>
<dbReference type="InterPro" id="IPR036388">
    <property type="entry name" value="WH-like_DNA-bd_sf"/>
</dbReference>
<dbReference type="InterPro" id="IPR036390">
    <property type="entry name" value="WH_DNA-bd_sf"/>
</dbReference>
<evidence type="ECO:0000313" key="3">
    <source>
        <dbReference type="Proteomes" id="UP000664218"/>
    </source>
</evidence>
<dbReference type="SUPFAM" id="SSF46785">
    <property type="entry name" value="Winged helix' DNA-binding domain"/>
    <property type="match status" value="1"/>
</dbReference>
<organism evidence="2 3">
    <name type="scientific">Proteiniclasticum aestuarii</name>
    <dbReference type="NCBI Taxonomy" id="2817862"/>
    <lineage>
        <taxon>Bacteria</taxon>
        <taxon>Bacillati</taxon>
        <taxon>Bacillota</taxon>
        <taxon>Clostridia</taxon>
        <taxon>Eubacteriales</taxon>
        <taxon>Clostridiaceae</taxon>
        <taxon>Proteiniclasticum</taxon>
    </lineage>
</organism>
<dbReference type="EMBL" id="JAFNJU010000002">
    <property type="protein sequence ID" value="MBO1264256.1"/>
    <property type="molecule type" value="Genomic_DNA"/>
</dbReference>
<dbReference type="InterPro" id="IPR001845">
    <property type="entry name" value="HTH_ArsR_DNA-bd_dom"/>
</dbReference>
<dbReference type="CDD" id="cd00090">
    <property type="entry name" value="HTH_ARSR"/>
    <property type="match status" value="1"/>
</dbReference>
<dbReference type="SMART" id="SM00418">
    <property type="entry name" value="HTH_ARSR"/>
    <property type="match status" value="1"/>
</dbReference>
<feature type="domain" description="HTH arsR-type" evidence="1">
    <location>
        <begin position="272"/>
        <end position="365"/>
    </location>
</feature>
<keyword evidence="3" id="KW-1185">Reference proteome</keyword>
<name>A0A939KIR3_9CLOT</name>
<dbReference type="InterPro" id="IPR011991">
    <property type="entry name" value="ArsR-like_HTH"/>
</dbReference>